<name>A0A6C0ACQ0_9ZZZZ</name>
<reference evidence="1" key="1">
    <citation type="journal article" date="2020" name="Nature">
        <title>Giant virus diversity and host interactions through global metagenomics.</title>
        <authorList>
            <person name="Schulz F."/>
            <person name="Roux S."/>
            <person name="Paez-Espino D."/>
            <person name="Jungbluth S."/>
            <person name="Walsh D.A."/>
            <person name="Denef V.J."/>
            <person name="McMahon K.D."/>
            <person name="Konstantinidis K.T."/>
            <person name="Eloe-Fadrosh E.A."/>
            <person name="Kyrpides N.C."/>
            <person name="Woyke T."/>
        </authorList>
    </citation>
    <scope>NUCLEOTIDE SEQUENCE</scope>
    <source>
        <strain evidence="1">GVMAG-S-1004661-13</strain>
    </source>
</reference>
<proteinExistence type="predicted"/>
<dbReference type="AlphaFoldDB" id="A0A6C0ACQ0"/>
<protein>
    <submittedName>
        <fullName evidence="1">Uncharacterized protein</fullName>
    </submittedName>
</protein>
<accession>A0A6C0ACQ0</accession>
<dbReference type="Gene3D" id="2.40.30.20">
    <property type="match status" value="1"/>
</dbReference>
<dbReference type="InterPro" id="IPR023366">
    <property type="entry name" value="ATP_synth_asu-like_sf"/>
</dbReference>
<organism evidence="1">
    <name type="scientific">viral metagenome</name>
    <dbReference type="NCBI Taxonomy" id="1070528"/>
    <lineage>
        <taxon>unclassified sequences</taxon>
        <taxon>metagenomes</taxon>
        <taxon>organismal metagenomes</taxon>
    </lineage>
</organism>
<evidence type="ECO:0000313" key="1">
    <source>
        <dbReference type="EMBL" id="QHS77185.1"/>
    </source>
</evidence>
<sequence length="720" mass="81513">MNDYYDPAYVNIYDNSEEDFKNQKDIILTNDKIVDKKIIKEKKEGLEWYNPIDKRKDRYDPLLSYLYKSGGDKNDTFISQDILYLDVNSSFRDKIPKLVVDKEVLLDDDPITFSDNSNDLIINYPNHSFEVGDRISINGIKTNPIKLRTKVGVSETLEFTENSSYLIINYEHNIPEEYNDTYIKVTISGVRGEEGDNSIGNIDVNYINGSHIVYLTRPQEVNVPEADFDPLKFYILLPRKFSGSYTPSTYNFTIKFNSIYGIPINLINAGYPITVNNNIGFQTITAITTNTFTIQVTEEALTGGYEVTGGGNSVVINKINRIIDGFPEPNYYSIPLPKVLNNIVSIGLISSEFPNSLKTFNSTNNKLYWQNIEDGDKIYSITITPGNYTIEKLIKEITEKSEEIYRELSENSSYENNHILTINIEESTSKVEFINYKKAILTSPIQSVTPQIQTNPSLDQFSDNTQFKLTFFHTNHGLKVGDEIVISGAINHLGIDSNSINGTHTIITVNDDDTYTIELPKINLSDTRTNTGGGNAVQVLVPSLFKMRFDYDDTCGNLLGFRSVGESYAITPYTTKVTNYNEYEHDILKDENGNDKNITNNELRLYGYDYILMGIQNMTNMLTVGPEKEVFTKISLDGDFGKALYNTFVTATKIFPVPLTKLEELTFIFITPDGEAVDFGGLDHSFTLEIKYIRETPKGTNISNTTSRYLNQADIVALNY</sequence>
<dbReference type="EMBL" id="MN740543">
    <property type="protein sequence ID" value="QHS77185.1"/>
    <property type="molecule type" value="Genomic_DNA"/>
</dbReference>